<accession>A0ABR6EH28</accession>
<protein>
    <recommendedName>
        <fullName evidence="4">Integral membrane protein</fullName>
    </recommendedName>
</protein>
<gene>
    <name evidence="2" type="ORF">GL263_13805</name>
</gene>
<proteinExistence type="predicted"/>
<keyword evidence="1" id="KW-0472">Membrane</keyword>
<name>A0ABR6EH28_9ACTN</name>
<organism evidence="2 3">
    <name type="scientific">Streptomyces durbertensis</name>
    <dbReference type="NCBI Taxonomy" id="2448886"/>
    <lineage>
        <taxon>Bacteria</taxon>
        <taxon>Bacillati</taxon>
        <taxon>Actinomycetota</taxon>
        <taxon>Actinomycetes</taxon>
        <taxon>Kitasatosporales</taxon>
        <taxon>Streptomycetaceae</taxon>
        <taxon>Streptomyces</taxon>
    </lineage>
</organism>
<evidence type="ECO:0000256" key="1">
    <source>
        <dbReference type="SAM" id="Phobius"/>
    </source>
</evidence>
<keyword evidence="1" id="KW-1133">Transmembrane helix</keyword>
<dbReference type="Proteomes" id="UP000766698">
    <property type="component" value="Unassembled WGS sequence"/>
</dbReference>
<comment type="caution">
    <text evidence="2">The sequence shown here is derived from an EMBL/GenBank/DDBJ whole genome shotgun (WGS) entry which is preliminary data.</text>
</comment>
<keyword evidence="1" id="KW-0812">Transmembrane</keyword>
<sequence length="119" mass="12829">MRLRPSRVQPVSWAEAALVIAGSWLVTGVVYAAVSAVFDEPGFPVAVVVVSVLAQWHWERRDWPAALAASLAGAITLFALLDKLRPEMGLFVGEALATGFAATAAVLVFTLVTRRRARR</sequence>
<evidence type="ECO:0008006" key="4">
    <source>
        <dbReference type="Google" id="ProtNLM"/>
    </source>
</evidence>
<evidence type="ECO:0000313" key="2">
    <source>
        <dbReference type="EMBL" id="MBB1244631.1"/>
    </source>
</evidence>
<keyword evidence="3" id="KW-1185">Reference proteome</keyword>
<evidence type="ECO:0000313" key="3">
    <source>
        <dbReference type="Proteomes" id="UP000766698"/>
    </source>
</evidence>
<dbReference type="EMBL" id="WMLF01000177">
    <property type="protein sequence ID" value="MBB1244631.1"/>
    <property type="molecule type" value="Genomic_DNA"/>
</dbReference>
<reference evidence="3" key="1">
    <citation type="journal article" date="2020" name="Syst. Appl. Microbiol.">
        <title>Streptomyces alkaliterrae sp. nov., isolated from an alkaline soil, and emended descriptions of Streptomyces alkaliphilus, Streptomyces calidiresistens and Streptomyces durbertensis.</title>
        <authorList>
            <person name="Swiecimska M."/>
            <person name="Golinska P."/>
            <person name="Nouioui I."/>
            <person name="Wypij M."/>
            <person name="Rai M."/>
            <person name="Sangal V."/>
            <person name="Goodfellow M."/>
        </authorList>
    </citation>
    <scope>NUCLEOTIDE SEQUENCE [LARGE SCALE GENOMIC DNA]</scope>
    <source>
        <strain evidence="3">DSM 104538</strain>
    </source>
</reference>
<feature type="transmembrane region" description="Helical" evidence="1">
    <location>
        <begin position="88"/>
        <end position="112"/>
    </location>
</feature>